<dbReference type="Gene3D" id="3.30.360.10">
    <property type="entry name" value="Dihydrodipicolinate Reductase, domain 2"/>
    <property type="match status" value="1"/>
</dbReference>
<evidence type="ECO:0000313" key="4">
    <source>
        <dbReference type="EMBL" id="MBB2968305.1"/>
    </source>
</evidence>
<dbReference type="InterPro" id="IPR000683">
    <property type="entry name" value="Gfo/Idh/MocA-like_OxRdtase_N"/>
</dbReference>
<dbReference type="RefSeq" id="WP_183428689.1">
    <property type="nucleotide sequence ID" value="NZ_JACHVP010000003.1"/>
</dbReference>
<reference evidence="4 5" key="1">
    <citation type="submission" date="2020-08" db="EMBL/GenBank/DDBJ databases">
        <title>Sequencing the genomes of 1000 actinobacteria strains.</title>
        <authorList>
            <person name="Klenk H.-P."/>
        </authorList>
    </citation>
    <scope>NUCLEOTIDE SEQUENCE [LARGE SCALE GENOMIC DNA]</scope>
    <source>
        <strain evidence="4 5">DSM 20146</strain>
    </source>
</reference>
<keyword evidence="5" id="KW-1185">Reference proteome</keyword>
<evidence type="ECO:0000259" key="3">
    <source>
        <dbReference type="Pfam" id="PF22725"/>
    </source>
</evidence>
<dbReference type="EMBL" id="JACHVP010000003">
    <property type="protein sequence ID" value="MBB2968305.1"/>
    <property type="molecule type" value="Genomic_DNA"/>
</dbReference>
<dbReference type="GO" id="GO:0000166">
    <property type="term" value="F:nucleotide binding"/>
    <property type="evidence" value="ECO:0007669"/>
    <property type="project" value="InterPro"/>
</dbReference>
<comment type="caution">
    <text evidence="4">The sequence shown here is derived from an EMBL/GenBank/DDBJ whole genome shotgun (WGS) entry which is preliminary data.</text>
</comment>
<evidence type="ECO:0000313" key="5">
    <source>
        <dbReference type="Proteomes" id="UP000538196"/>
    </source>
</evidence>
<protein>
    <submittedName>
        <fullName evidence="4">Putative dehydrogenase</fullName>
    </submittedName>
</protein>
<keyword evidence="1" id="KW-0520">NAD</keyword>
<dbReference type="SUPFAM" id="SSF55347">
    <property type="entry name" value="Glyceraldehyde-3-phosphate dehydrogenase-like, C-terminal domain"/>
    <property type="match status" value="1"/>
</dbReference>
<sequence>MTALRVAFASGVRHAGSYLDELRRDPRVEIVGVAEEADAPAWMHADGRRAAADAGVPWLEDIRSASDPDRVDLTVVCSEPTRHARLAADAMSAGVHVLVDKPVATTLADVDALLDLDRFTPGTVSVVNRTHAAALRRTRAWIDAGHLGLPRHVDAEFLASGAFFARSVERPELVVDPALSGGGEILNFLGYCADAVLHLTGLEVESVYAMSGALFAAGHAEHGVEDTAVVSLGLSNGVTATLTVGRIPFAPGLGPTSSSVRVLGSHGHATADDDQPAVLRFGAEGLAAHPIGGGGGVAPVRAWLTHVVDRLIAGAAPDYGLAEARASLAVIDAAYRSIAAGDAVRPG</sequence>
<accession>A0A7W4UXX3</accession>
<feature type="domain" description="GFO/IDH/MocA-like oxidoreductase" evidence="3">
    <location>
        <begin position="136"/>
        <end position="268"/>
    </location>
</feature>
<dbReference type="Pfam" id="PF22725">
    <property type="entry name" value="GFO_IDH_MocA_C3"/>
    <property type="match status" value="1"/>
</dbReference>
<dbReference type="AlphaFoldDB" id="A0A7W4UXX3"/>
<dbReference type="InterPro" id="IPR055170">
    <property type="entry name" value="GFO_IDH_MocA-like_dom"/>
</dbReference>
<dbReference type="SUPFAM" id="SSF51735">
    <property type="entry name" value="NAD(P)-binding Rossmann-fold domains"/>
    <property type="match status" value="1"/>
</dbReference>
<proteinExistence type="predicted"/>
<dbReference type="Pfam" id="PF01408">
    <property type="entry name" value="GFO_IDH_MocA"/>
    <property type="match status" value="1"/>
</dbReference>
<dbReference type="PANTHER" id="PTHR43377:SF1">
    <property type="entry name" value="BILIVERDIN REDUCTASE A"/>
    <property type="match status" value="1"/>
</dbReference>
<dbReference type="Proteomes" id="UP000538196">
    <property type="component" value="Unassembled WGS sequence"/>
</dbReference>
<organism evidence="4 5">
    <name type="scientific">Leifsonia aquatica</name>
    <name type="common">Corynebacterium aquaticum</name>
    <dbReference type="NCBI Taxonomy" id="144185"/>
    <lineage>
        <taxon>Bacteria</taxon>
        <taxon>Bacillati</taxon>
        <taxon>Actinomycetota</taxon>
        <taxon>Actinomycetes</taxon>
        <taxon>Micrococcales</taxon>
        <taxon>Microbacteriaceae</taxon>
        <taxon>Leifsonia</taxon>
    </lineage>
</organism>
<evidence type="ECO:0000256" key="1">
    <source>
        <dbReference type="ARBA" id="ARBA00023027"/>
    </source>
</evidence>
<evidence type="ECO:0000259" key="2">
    <source>
        <dbReference type="Pfam" id="PF01408"/>
    </source>
</evidence>
<dbReference type="PANTHER" id="PTHR43377">
    <property type="entry name" value="BILIVERDIN REDUCTASE A"/>
    <property type="match status" value="1"/>
</dbReference>
<dbReference type="Gene3D" id="3.40.50.720">
    <property type="entry name" value="NAD(P)-binding Rossmann-like Domain"/>
    <property type="match status" value="1"/>
</dbReference>
<name>A0A7W4UXX3_LEIAQ</name>
<dbReference type="InterPro" id="IPR051450">
    <property type="entry name" value="Gfo/Idh/MocA_Oxidoreductases"/>
</dbReference>
<feature type="domain" description="Gfo/Idh/MocA-like oxidoreductase N-terminal" evidence="2">
    <location>
        <begin position="26"/>
        <end position="120"/>
    </location>
</feature>
<gene>
    <name evidence="4" type="ORF">FHX33_003075</name>
</gene>
<dbReference type="InterPro" id="IPR036291">
    <property type="entry name" value="NAD(P)-bd_dom_sf"/>
</dbReference>